<keyword evidence="3" id="KW-0808">Transferase</keyword>
<evidence type="ECO:0000256" key="4">
    <source>
        <dbReference type="ARBA" id="ARBA00022692"/>
    </source>
</evidence>
<dbReference type="InterPro" id="IPR008271">
    <property type="entry name" value="Ser/Thr_kinase_AS"/>
</dbReference>
<dbReference type="GO" id="GO:0004674">
    <property type="term" value="F:protein serine/threonine kinase activity"/>
    <property type="evidence" value="ECO:0007669"/>
    <property type="project" value="UniProtKB-KW"/>
</dbReference>
<comment type="subcellular location">
    <subcellularLocation>
        <location evidence="1">Membrane</location>
        <topology evidence="1">Single-pass membrane protein</topology>
    </subcellularLocation>
</comment>
<comment type="caution">
    <text evidence="16">The sequence shown here is derived from an EMBL/GenBank/DDBJ whole genome shotgun (WGS) entry which is preliminary data.</text>
</comment>
<evidence type="ECO:0000256" key="2">
    <source>
        <dbReference type="ARBA" id="ARBA00022527"/>
    </source>
</evidence>
<feature type="domain" description="Protein kinase" evidence="15">
    <location>
        <begin position="358"/>
        <end position="693"/>
    </location>
</feature>
<dbReference type="FunFam" id="1.10.510.10:FF:000161">
    <property type="entry name" value="Wall-associated receptor kinase-like 20"/>
    <property type="match status" value="1"/>
</dbReference>
<dbReference type="Proteomes" id="UP001418222">
    <property type="component" value="Unassembled WGS sequence"/>
</dbReference>
<dbReference type="GO" id="GO:0005524">
    <property type="term" value="F:ATP binding"/>
    <property type="evidence" value="ECO:0007669"/>
    <property type="project" value="UniProtKB-KW"/>
</dbReference>
<evidence type="ECO:0000256" key="8">
    <source>
        <dbReference type="ARBA" id="ARBA00022840"/>
    </source>
</evidence>
<protein>
    <submittedName>
        <fullName evidence="16">Serine/threonine-protein kinase</fullName>
    </submittedName>
</protein>
<evidence type="ECO:0000256" key="14">
    <source>
        <dbReference type="SAM" id="SignalP"/>
    </source>
</evidence>
<evidence type="ECO:0000259" key="15">
    <source>
        <dbReference type="PROSITE" id="PS50011"/>
    </source>
</evidence>
<evidence type="ECO:0000256" key="7">
    <source>
        <dbReference type="ARBA" id="ARBA00022777"/>
    </source>
</evidence>
<keyword evidence="2" id="KW-0723">Serine/threonine-protein kinase</keyword>
<gene>
    <name evidence="16" type="ORF">KSP39_PZI012011</name>
</gene>
<evidence type="ECO:0000256" key="3">
    <source>
        <dbReference type="ARBA" id="ARBA00022679"/>
    </source>
</evidence>
<dbReference type="SUPFAM" id="SSF56112">
    <property type="entry name" value="Protein kinase-like (PK-like)"/>
    <property type="match status" value="1"/>
</dbReference>
<dbReference type="InterPro" id="IPR032872">
    <property type="entry name" value="WAK_assoc_C"/>
</dbReference>
<evidence type="ECO:0000256" key="5">
    <source>
        <dbReference type="ARBA" id="ARBA00022729"/>
    </source>
</evidence>
<evidence type="ECO:0000256" key="13">
    <source>
        <dbReference type="SAM" id="Phobius"/>
    </source>
</evidence>
<sequence length="746" mass="81027">MPHKIIDRIPALLLLPILVFLFRPSSAASAAINPQYTECSKPVRCDNINVSYPFTLPDSPIYCGVPGYELDCAGGSNLTINLAGDVYRVMDIDYEQGFFTAVDPDFLGSDCPQTFRNTSFNRTLFDLSNLDWTVTVYVKCASPIFLPGFLLIPCMENLNSYFNLQKGLPSFVLDLMVSCQLTAAVPLNESAAMSLNSTTPYFGETLRQGFGMKWSAGNDWCRGCIDAGGVCGYNSSRATDPTCFCPNQTALGTCPYAEKATGGSSKTGLIIGLSIAGGFSFILLCSICFLLYRRRKKKQHSTFIGRLTTSSSKKPLSTFIGRLTTSSSMSFKTDHDPASSLYTHIFSYDELFEATNGFDSSRELGDGGFGTVYKGAGPTDPNGGGSDRSSGGADCRSSSGDRSSGGGASRPSSWGGSGRPTAGGCSGGKLKDGREVAVKRLYENNYRHQEQFINEVKIVSLLRHQNLASLYGCTSRHSRQHLLVYEFVPNGTIADHLHGSLSSGSGFLPWDARISIAIETADALNYLHSVEPQIIHRDIKSSNILLDNSFHVKVADFGLSRLFPLDATHVSTAPQGTPGYLDPEYHKCFQLTDKSDVYSFGVVLLELISSKPAVDVSRGRNEINLAYMAVNKIQNQELHEFVDPSLGYNSDQRIKGMITQVSGLALQCLESEREMRPAIKEVVQVLRGIQSGVPSTTTERGNNTEVCRVAEKEEARLLKSINNLPFSPVSVADNWLSSSSISGSSV</sequence>
<proteinExistence type="predicted"/>
<dbReference type="InterPro" id="IPR000719">
    <property type="entry name" value="Prot_kinase_dom"/>
</dbReference>
<keyword evidence="11" id="KW-0325">Glycoprotein</keyword>
<keyword evidence="17" id="KW-1185">Reference proteome</keyword>
<dbReference type="Gene3D" id="1.10.510.10">
    <property type="entry name" value="Transferase(Phosphotransferase) domain 1"/>
    <property type="match status" value="1"/>
</dbReference>
<dbReference type="PANTHER" id="PTHR46008:SF20">
    <property type="entry name" value="PROTEIN KINASE DOMAIN-CONTAINING PROTEIN"/>
    <property type="match status" value="1"/>
</dbReference>
<dbReference type="GO" id="GO:0005886">
    <property type="term" value="C:plasma membrane"/>
    <property type="evidence" value="ECO:0007669"/>
    <property type="project" value="UniProtKB-ARBA"/>
</dbReference>
<evidence type="ECO:0000256" key="12">
    <source>
        <dbReference type="SAM" id="MobiDB-lite"/>
    </source>
</evidence>
<evidence type="ECO:0000313" key="17">
    <source>
        <dbReference type="Proteomes" id="UP001418222"/>
    </source>
</evidence>
<dbReference type="Gene3D" id="3.30.200.20">
    <property type="entry name" value="Phosphorylase Kinase, domain 1"/>
    <property type="match status" value="2"/>
</dbReference>
<keyword evidence="7 16" id="KW-0418">Kinase</keyword>
<feature type="transmembrane region" description="Helical" evidence="13">
    <location>
        <begin position="269"/>
        <end position="292"/>
    </location>
</feature>
<feature type="region of interest" description="Disordered" evidence="12">
    <location>
        <begin position="369"/>
        <end position="429"/>
    </location>
</feature>
<dbReference type="InterPro" id="IPR025287">
    <property type="entry name" value="WAK_GUB"/>
</dbReference>
<dbReference type="PROSITE" id="PS00108">
    <property type="entry name" value="PROTEIN_KINASE_ST"/>
    <property type="match status" value="1"/>
</dbReference>
<dbReference type="InterPro" id="IPR001245">
    <property type="entry name" value="Ser-Thr/Tyr_kinase_cat_dom"/>
</dbReference>
<feature type="signal peptide" evidence="14">
    <location>
        <begin position="1"/>
        <end position="27"/>
    </location>
</feature>
<dbReference type="Pfam" id="PF14380">
    <property type="entry name" value="WAK_assoc"/>
    <property type="match status" value="1"/>
</dbReference>
<dbReference type="SMART" id="SM00220">
    <property type="entry name" value="S_TKc"/>
    <property type="match status" value="1"/>
</dbReference>
<evidence type="ECO:0000313" key="16">
    <source>
        <dbReference type="EMBL" id="KAK8937335.1"/>
    </source>
</evidence>
<dbReference type="EMBL" id="JBBWWQ010000010">
    <property type="protein sequence ID" value="KAK8937335.1"/>
    <property type="molecule type" value="Genomic_DNA"/>
</dbReference>
<dbReference type="Pfam" id="PF13947">
    <property type="entry name" value="GUB_WAK_bind"/>
    <property type="match status" value="1"/>
</dbReference>
<keyword evidence="8" id="KW-0067">ATP-binding</keyword>
<organism evidence="16 17">
    <name type="scientific">Platanthera zijinensis</name>
    <dbReference type="NCBI Taxonomy" id="2320716"/>
    <lineage>
        <taxon>Eukaryota</taxon>
        <taxon>Viridiplantae</taxon>
        <taxon>Streptophyta</taxon>
        <taxon>Embryophyta</taxon>
        <taxon>Tracheophyta</taxon>
        <taxon>Spermatophyta</taxon>
        <taxon>Magnoliopsida</taxon>
        <taxon>Liliopsida</taxon>
        <taxon>Asparagales</taxon>
        <taxon>Orchidaceae</taxon>
        <taxon>Orchidoideae</taxon>
        <taxon>Orchideae</taxon>
        <taxon>Orchidinae</taxon>
        <taxon>Platanthera</taxon>
    </lineage>
</organism>
<evidence type="ECO:0000256" key="9">
    <source>
        <dbReference type="ARBA" id="ARBA00022989"/>
    </source>
</evidence>
<accession>A0AAP0BGF1</accession>
<evidence type="ECO:0000256" key="1">
    <source>
        <dbReference type="ARBA" id="ARBA00004167"/>
    </source>
</evidence>
<name>A0AAP0BGF1_9ASPA</name>
<dbReference type="InterPro" id="IPR011009">
    <property type="entry name" value="Kinase-like_dom_sf"/>
</dbReference>
<feature type="chain" id="PRO_5042835733" evidence="14">
    <location>
        <begin position="28"/>
        <end position="746"/>
    </location>
</feature>
<dbReference type="Pfam" id="PF07714">
    <property type="entry name" value="PK_Tyr_Ser-Thr"/>
    <property type="match status" value="1"/>
</dbReference>
<keyword evidence="4 13" id="KW-0812">Transmembrane</keyword>
<keyword evidence="9 13" id="KW-1133">Transmembrane helix</keyword>
<evidence type="ECO:0000256" key="6">
    <source>
        <dbReference type="ARBA" id="ARBA00022741"/>
    </source>
</evidence>
<feature type="compositionally biased region" description="Low complexity" evidence="12">
    <location>
        <begin position="387"/>
        <end position="402"/>
    </location>
</feature>
<dbReference type="GO" id="GO:0030247">
    <property type="term" value="F:polysaccharide binding"/>
    <property type="evidence" value="ECO:0007669"/>
    <property type="project" value="InterPro"/>
</dbReference>
<dbReference type="PANTHER" id="PTHR46008">
    <property type="entry name" value="LEAF RUST 10 DISEASE-RESISTANCE LOCUS RECEPTOR-LIKE PROTEIN KINASE-LIKE 1.4"/>
    <property type="match status" value="1"/>
</dbReference>
<dbReference type="PROSITE" id="PS50011">
    <property type="entry name" value="PROTEIN_KINASE_DOM"/>
    <property type="match status" value="1"/>
</dbReference>
<evidence type="ECO:0000256" key="10">
    <source>
        <dbReference type="ARBA" id="ARBA00023136"/>
    </source>
</evidence>
<keyword evidence="10 13" id="KW-0472">Membrane</keyword>
<evidence type="ECO:0000256" key="11">
    <source>
        <dbReference type="ARBA" id="ARBA00023180"/>
    </source>
</evidence>
<reference evidence="16 17" key="1">
    <citation type="journal article" date="2022" name="Nat. Plants">
        <title>Genomes of leafy and leafless Platanthera orchids illuminate the evolution of mycoheterotrophy.</title>
        <authorList>
            <person name="Li M.H."/>
            <person name="Liu K.W."/>
            <person name="Li Z."/>
            <person name="Lu H.C."/>
            <person name="Ye Q.L."/>
            <person name="Zhang D."/>
            <person name="Wang J.Y."/>
            <person name="Li Y.F."/>
            <person name="Zhong Z.M."/>
            <person name="Liu X."/>
            <person name="Yu X."/>
            <person name="Liu D.K."/>
            <person name="Tu X.D."/>
            <person name="Liu B."/>
            <person name="Hao Y."/>
            <person name="Liao X.Y."/>
            <person name="Jiang Y.T."/>
            <person name="Sun W.H."/>
            <person name="Chen J."/>
            <person name="Chen Y.Q."/>
            <person name="Ai Y."/>
            <person name="Zhai J.W."/>
            <person name="Wu S.S."/>
            <person name="Zhou Z."/>
            <person name="Hsiao Y.Y."/>
            <person name="Wu W.L."/>
            <person name="Chen Y.Y."/>
            <person name="Lin Y.F."/>
            <person name="Hsu J.L."/>
            <person name="Li C.Y."/>
            <person name="Wang Z.W."/>
            <person name="Zhao X."/>
            <person name="Zhong W.Y."/>
            <person name="Ma X.K."/>
            <person name="Ma L."/>
            <person name="Huang J."/>
            <person name="Chen G.Z."/>
            <person name="Huang M.Z."/>
            <person name="Huang L."/>
            <person name="Peng D.H."/>
            <person name="Luo Y.B."/>
            <person name="Zou S.Q."/>
            <person name="Chen S.P."/>
            <person name="Lan S."/>
            <person name="Tsai W.C."/>
            <person name="Van de Peer Y."/>
            <person name="Liu Z.J."/>
        </authorList>
    </citation>
    <scope>NUCLEOTIDE SEQUENCE [LARGE SCALE GENOMIC DNA]</scope>
    <source>
        <strain evidence="16">Lor287</strain>
    </source>
</reference>
<keyword evidence="5 14" id="KW-0732">Signal</keyword>
<keyword evidence="6" id="KW-0547">Nucleotide-binding</keyword>
<dbReference type="AlphaFoldDB" id="A0AAP0BGF1"/>